<comment type="caution">
    <text evidence="3">The sequence shown here is derived from an EMBL/GenBank/DDBJ whole genome shotgun (WGS) entry which is preliminary data.</text>
</comment>
<evidence type="ECO:0000313" key="3">
    <source>
        <dbReference type="EMBL" id="MFD2741357.1"/>
    </source>
</evidence>
<organism evidence="3 4">
    <name type="scientific">Sulfitobacter aestuarii</name>
    <dbReference type="NCBI Taxonomy" id="2161676"/>
    <lineage>
        <taxon>Bacteria</taxon>
        <taxon>Pseudomonadati</taxon>
        <taxon>Pseudomonadota</taxon>
        <taxon>Alphaproteobacteria</taxon>
        <taxon>Rhodobacterales</taxon>
        <taxon>Roseobacteraceae</taxon>
        <taxon>Sulfitobacter</taxon>
    </lineage>
</organism>
<comment type="similarity">
    <text evidence="1">Belongs to the universal stress protein A family.</text>
</comment>
<dbReference type="Pfam" id="PF00582">
    <property type="entry name" value="Usp"/>
    <property type="match status" value="1"/>
</dbReference>
<dbReference type="InterPro" id="IPR006015">
    <property type="entry name" value="Universal_stress_UspA"/>
</dbReference>
<evidence type="ECO:0000256" key="1">
    <source>
        <dbReference type="ARBA" id="ARBA00008791"/>
    </source>
</evidence>
<evidence type="ECO:0000313" key="4">
    <source>
        <dbReference type="Proteomes" id="UP001597474"/>
    </source>
</evidence>
<dbReference type="PRINTS" id="PR01438">
    <property type="entry name" value="UNVRSLSTRESS"/>
</dbReference>
<dbReference type="CDD" id="cd00293">
    <property type="entry name" value="USP-like"/>
    <property type="match status" value="1"/>
</dbReference>
<dbReference type="RefSeq" id="WP_386375784.1">
    <property type="nucleotide sequence ID" value="NZ_JBHUMP010000022.1"/>
</dbReference>
<evidence type="ECO:0000259" key="2">
    <source>
        <dbReference type="Pfam" id="PF00582"/>
    </source>
</evidence>
<protein>
    <submittedName>
        <fullName evidence="3">Universal stress protein</fullName>
    </submittedName>
</protein>
<feature type="domain" description="UspA" evidence="2">
    <location>
        <begin position="1"/>
        <end position="137"/>
    </location>
</feature>
<keyword evidence="4" id="KW-1185">Reference proteome</keyword>
<reference evidence="4" key="1">
    <citation type="journal article" date="2019" name="Int. J. Syst. Evol. Microbiol.">
        <title>The Global Catalogue of Microorganisms (GCM) 10K type strain sequencing project: providing services to taxonomists for standard genome sequencing and annotation.</title>
        <authorList>
            <consortium name="The Broad Institute Genomics Platform"/>
            <consortium name="The Broad Institute Genome Sequencing Center for Infectious Disease"/>
            <person name="Wu L."/>
            <person name="Ma J."/>
        </authorList>
    </citation>
    <scope>NUCLEOTIDE SEQUENCE [LARGE SCALE GENOMIC DNA]</scope>
    <source>
        <strain evidence="4">TISTR 2562</strain>
    </source>
</reference>
<dbReference type="InterPro" id="IPR006016">
    <property type="entry name" value="UspA"/>
</dbReference>
<dbReference type="InterPro" id="IPR014729">
    <property type="entry name" value="Rossmann-like_a/b/a_fold"/>
</dbReference>
<dbReference type="SUPFAM" id="SSF52402">
    <property type="entry name" value="Adenine nucleotide alpha hydrolases-like"/>
    <property type="match status" value="1"/>
</dbReference>
<dbReference type="Proteomes" id="UP001597474">
    <property type="component" value="Unassembled WGS sequence"/>
</dbReference>
<dbReference type="EMBL" id="JBHUMP010000022">
    <property type="protein sequence ID" value="MFD2741357.1"/>
    <property type="molecule type" value="Genomic_DNA"/>
</dbReference>
<dbReference type="Gene3D" id="3.40.50.620">
    <property type="entry name" value="HUPs"/>
    <property type="match status" value="1"/>
</dbReference>
<proteinExistence type="inferred from homology"/>
<gene>
    <name evidence="3" type="ORF">ACFSUD_17415</name>
</gene>
<sequence length="137" mass="14706">MFTKIMIPVDLRHVDRMEKALTIAAGLARQYGAEAHITGVTVSTPTEVARTPKAYADKLAAFAAETSETHGVTFTPHAEISHDASIDLDDILSRTADKIGADLIVMASHVPGFADRFMSSNAGYLASHAHISVFVVR</sequence>
<accession>A0ABW5U9E9</accession>
<name>A0ABW5U9E9_9RHOB</name>